<proteinExistence type="evidence at transcript level"/>
<feature type="region of interest" description="Disordered" evidence="1">
    <location>
        <begin position="1"/>
        <end position="225"/>
    </location>
</feature>
<reference evidence="2" key="1">
    <citation type="submission" date="2016-09" db="EMBL/GenBank/DDBJ databases">
        <authorList>
            <person name="Capua I."/>
            <person name="De Benedictis P."/>
            <person name="Joannis T."/>
            <person name="Lombin L.H."/>
            <person name="Cattoli G."/>
        </authorList>
    </citation>
    <scope>NUCLEOTIDE SEQUENCE</scope>
</reference>
<reference evidence="2" key="2">
    <citation type="journal article" date="2017" name="Front. Cell. Infect. Microbiol.">
        <title>Analysis of the Salivary Gland Transcriptome of Unfed and Partially Fed Amblyomma sculptum Ticks and Descriptive Proteome of the Saliva.</title>
        <authorList>
            <person name="Esteves E."/>
            <person name="Maruyama S.R."/>
            <person name="Kawahara R."/>
            <person name="Fujita A."/>
            <person name="Martins L.A."/>
            <person name="Righi A.A."/>
            <person name="Costa F.B."/>
            <person name="Palmisano G."/>
            <person name="Labruna M.B."/>
            <person name="Sa-Nunes A."/>
            <person name="Ribeiro J.M.C."/>
            <person name="Fogaca A.C."/>
        </authorList>
    </citation>
    <scope>NUCLEOTIDE SEQUENCE</scope>
</reference>
<evidence type="ECO:0000256" key="1">
    <source>
        <dbReference type="SAM" id="MobiDB-lite"/>
    </source>
</evidence>
<protein>
    <submittedName>
        <fullName evidence="2">Putative nucleolar and coiled-body phosphoprotein 1-like isoform x2</fullName>
    </submittedName>
</protein>
<feature type="compositionally biased region" description="Basic and acidic residues" evidence="1">
    <location>
        <begin position="150"/>
        <end position="164"/>
    </location>
</feature>
<accession>A0A1E1XJJ9</accession>
<feature type="non-terminal residue" evidence="2">
    <location>
        <position position="1"/>
    </location>
</feature>
<feature type="compositionally biased region" description="Low complexity" evidence="1">
    <location>
        <begin position="71"/>
        <end position="85"/>
    </location>
</feature>
<dbReference type="EMBL" id="GFAA01004060">
    <property type="protein sequence ID" value="JAT99374.1"/>
    <property type="molecule type" value="mRNA"/>
</dbReference>
<dbReference type="AlphaFoldDB" id="A0A1E1XJJ9"/>
<feature type="compositionally biased region" description="Low complexity" evidence="1">
    <location>
        <begin position="1"/>
        <end position="13"/>
    </location>
</feature>
<sequence length="406" mass="43434">GSEASVASSVESSPVKRDLKQCLTSDSESDVPLARRRRKRSEDQPTVAVSTKKLTSDSESDTPLAQKRQKTTSTGGKTTAAVKAKNLASDSESDSPLAKRRSGPTRGPTSTTKVAESGQVKKGNGVQSAEPPSKRRLIGRSAKQSLESVKTFEDNKDQDVEGSEHSCTTDTETVNKKKAASLASKTKRKSAQQKLPADSCDGTPAEQNLHENRDELDGASEPTKVKGNMSMLESALTAGSAQSAVVSKRIKKAPKGKELDNDDNVDVLNISNISASGDSCAVGSGKDVSKQTSSVETVESVPSWSAYQFTESDRLLQASITLSLKDRQPIAGPCYLIVEVPAGIARRTWGPASTCRRPTVVFGGCDPLNTYVNIEGVRVPLRQWQQVSRITPNVRLTDIFRCLPSA</sequence>
<evidence type="ECO:0000313" key="2">
    <source>
        <dbReference type="EMBL" id="JAT99374.1"/>
    </source>
</evidence>
<name>A0A1E1XJJ9_AMBSC</name>
<organism evidence="2">
    <name type="scientific">Amblyomma sculptum</name>
    <name type="common">Tick</name>
    <dbReference type="NCBI Taxonomy" id="1581419"/>
    <lineage>
        <taxon>Eukaryota</taxon>
        <taxon>Metazoa</taxon>
        <taxon>Ecdysozoa</taxon>
        <taxon>Arthropoda</taxon>
        <taxon>Chelicerata</taxon>
        <taxon>Arachnida</taxon>
        <taxon>Acari</taxon>
        <taxon>Parasitiformes</taxon>
        <taxon>Ixodida</taxon>
        <taxon>Ixodoidea</taxon>
        <taxon>Ixodidae</taxon>
        <taxon>Amblyomminae</taxon>
        <taxon>Amblyomma</taxon>
    </lineage>
</organism>